<comment type="similarity">
    <text evidence="1 2">Belongs to the anti-sigma-factor antagonist family.</text>
</comment>
<dbReference type="EMBL" id="JJML01000003">
    <property type="protein sequence ID" value="KGF73834.1"/>
    <property type="molecule type" value="Genomic_DNA"/>
</dbReference>
<dbReference type="Pfam" id="PF01740">
    <property type="entry name" value="STAS"/>
    <property type="match status" value="1"/>
</dbReference>
<dbReference type="SUPFAM" id="SSF52091">
    <property type="entry name" value="SpoIIaa-like"/>
    <property type="match status" value="1"/>
</dbReference>
<dbReference type="PROSITE" id="PS50801">
    <property type="entry name" value="STAS"/>
    <property type="match status" value="1"/>
</dbReference>
<comment type="caution">
    <text evidence="4">The sequence shown here is derived from an EMBL/GenBank/DDBJ whole genome shotgun (WGS) entry which is preliminary data.</text>
</comment>
<evidence type="ECO:0000313" key="5">
    <source>
        <dbReference type="Proteomes" id="UP000030170"/>
    </source>
</evidence>
<dbReference type="Gene3D" id="3.30.750.24">
    <property type="entry name" value="STAS domain"/>
    <property type="match status" value="1"/>
</dbReference>
<accession>A0A098TNG3</accession>
<keyword evidence="5" id="KW-1185">Reference proteome</keyword>
<protein>
    <recommendedName>
        <fullName evidence="2">Anti-sigma factor antagonist</fullName>
    </recommendedName>
</protein>
<proteinExistence type="inferred from homology"/>
<dbReference type="InterPro" id="IPR002645">
    <property type="entry name" value="STAS_dom"/>
</dbReference>
<dbReference type="OrthoDB" id="9796076at2"/>
<organism evidence="4 5">
    <name type="scientific">Neosynechococcus sphagnicola sy1</name>
    <dbReference type="NCBI Taxonomy" id="1497020"/>
    <lineage>
        <taxon>Bacteria</taxon>
        <taxon>Bacillati</taxon>
        <taxon>Cyanobacteriota</taxon>
        <taxon>Cyanophyceae</taxon>
        <taxon>Neosynechococcales</taxon>
        <taxon>Neosynechococcaceae</taxon>
        <taxon>Neosynechococcus</taxon>
    </lineage>
</organism>
<evidence type="ECO:0000256" key="1">
    <source>
        <dbReference type="ARBA" id="ARBA00009013"/>
    </source>
</evidence>
<dbReference type="CDD" id="cd07043">
    <property type="entry name" value="STAS_anti-anti-sigma_factors"/>
    <property type="match status" value="1"/>
</dbReference>
<dbReference type="RefSeq" id="WP_036530814.1">
    <property type="nucleotide sequence ID" value="NZ_JJML01000003.1"/>
</dbReference>
<evidence type="ECO:0000313" key="4">
    <source>
        <dbReference type="EMBL" id="KGF73834.1"/>
    </source>
</evidence>
<evidence type="ECO:0000256" key="2">
    <source>
        <dbReference type="RuleBase" id="RU003749"/>
    </source>
</evidence>
<reference evidence="4 5" key="1">
    <citation type="journal article" date="2014" name="Mol. Ecol.">
        <title>Evolution of Synechococcus.</title>
        <authorList>
            <person name="Dvorak P."/>
            <person name="Casamatta D."/>
            <person name="Hasler P."/>
            <person name="Poulickova A."/>
            <person name="Ondrej V."/>
            <person name="Sanges R."/>
        </authorList>
    </citation>
    <scope>NUCLEOTIDE SEQUENCE [LARGE SCALE GENOMIC DNA]</scope>
    <source>
        <strain evidence="4 5">CAUP A 1101</strain>
    </source>
</reference>
<dbReference type="InterPro" id="IPR003658">
    <property type="entry name" value="Anti-sigma_ant"/>
</dbReference>
<name>A0A098TNG3_9CYAN</name>
<dbReference type="Proteomes" id="UP000030170">
    <property type="component" value="Unassembled WGS sequence"/>
</dbReference>
<gene>
    <name evidence="4" type="ORF">DO97_10615</name>
</gene>
<dbReference type="InterPro" id="IPR036513">
    <property type="entry name" value="STAS_dom_sf"/>
</dbReference>
<dbReference type="STRING" id="1497020.DO97_10615"/>
<dbReference type="GO" id="GO:0043856">
    <property type="term" value="F:anti-sigma factor antagonist activity"/>
    <property type="evidence" value="ECO:0007669"/>
    <property type="project" value="InterPro"/>
</dbReference>
<feature type="domain" description="STAS" evidence="3">
    <location>
        <begin position="1"/>
        <end position="111"/>
    </location>
</feature>
<dbReference type="PANTHER" id="PTHR33495">
    <property type="entry name" value="ANTI-SIGMA FACTOR ANTAGONIST TM_1081-RELATED-RELATED"/>
    <property type="match status" value="1"/>
</dbReference>
<dbReference type="PANTHER" id="PTHR33495:SF2">
    <property type="entry name" value="ANTI-SIGMA FACTOR ANTAGONIST TM_1081-RELATED"/>
    <property type="match status" value="1"/>
</dbReference>
<sequence length="112" mass="12318">MSHHIKIVQPSGILDSSKANQLRRDIGDIVASGVDTVLMDLREVPFMDSSGLGALVSALKTIRAAGGELYICSITDQVKMLFEMTRMDRVFTILSDQEEFKAKFQGVLDEIG</sequence>
<evidence type="ECO:0000259" key="3">
    <source>
        <dbReference type="PROSITE" id="PS50801"/>
    </source>
</evidence>
<dbReference type="AlphaFoldDB" id="A0A098TNG3"/>
<dbReference type="NCBIfam" id="TIGR00377">
    <property type="entry name" value="ant_ant_sig"/>
    <property type="match status" value="1"/>
</dbReference>